<feature type="non-terminal residue" evidence="8">
    <location>
        <position position="1"/>
    </location>
</feature>
<dbReference type="InterPro" id="IPR000073">
    <property type="entry name" value="AB_hydrolase_1"/>
</dbReference>
<dbReference type="Proteomes" id="UP000053286">
    <property type="component" value="Unassembled WGS sequence"/>
</dbReference>
<organism evidence="8 9">
    <name type="scientific">Aptenodytes forsteri</name>
    <name type="common">Emperor penguin</name>
    <dbReference type="NCBI Taxonomy" id="9233"/>
    <lineage>
        <taxon>Eukaryota</taxon>
        <taxon>Metazoa</taxon>
        <taxon>Chordata</taxon>
        <taxon>Craniata</taxon>
        <taxon>Vertebrata</taxon>
        <taxon>Euteleostomi</taxon>
        <taxon>Archelosauria</taxon>
        <taxon>Archosauria</taxon>
        <taxon>Dinosauria</taxon>
        <taxon>Saurischia</taxon>
        <taxon>Theropoda</taxon>
        <taxon>Coelurosauria</taxon>
        <taxon>Aves</taxon>
        <taxon>Neognathae</taxon>
        <taxon>Neoaves</taxon>
        <taxon>Aequornithes</taxon>
        <taxon>Sphenisciformes</taxon>
        <taxon>Spheniscidae</taxon>
        <taxon>Aptenodytes</taxon>
    </lineage>
</organism>
<gene>
    <name evidence="8" type="ORF">AS27_02596</name>
</gene>
<dbReference type="PANTHER" id="PTHR11005">
    <property type="entry name" value="LYSOSOMAL ACID LIPASE-RELATED"/>
    <property type="match status" value="1"/>
</dbReference>
<dbReference type="GO" id="GO:0016788">
    <property type="term" value="F:hydrolase activity, acting on ester bonds"/>
    <property type="evidence" value="ECO:0007669"/>
    <property type="project" value="InterPro"/>
</dbReference>
<dbReference type="AlphaFoldDB" id="A0A087QZ13"/>
<feature type="non-terminal residue" evidence="8">
    <location>
        <position position="362"/>
    </location>
</feature>
<dbReference type="SUPFAM" id="SSF53474">
    <property type="entry name" value="alpha/beta-Hydrolases"/>
    <property type="match status" value="1"/>
</dbReference>
<dbReference type="InterPro" id="IPR029058">
    <property type="entry name" value="AB_hydrolase_fold"/>
</dbReference>
<sequence length="362" mass="41060">NELITYKGYPSEEYEVTTEDGYIITINRIPYGTQNQGNPALKPAVFLQHGLLGDASNWVTNLPNNSLGFILADAGFDVWMGNSRGNRWSRKHQNYSIDQDEFWAFSFDEMAKFDLPAAINFIVEKTGQEKLYYIGYSQGTTIAFIAFSTMPELAQKIKLYFALAPVTTIKYARSPATKLLYLPEKLLRGLLGKREFLPQTECLRRLIVPVCSHHAFARLCRSVFFSLGGCNLKNIDMNRINVYIAQTTAGTSVQNIVHWSQKKAPNACLNFAVLSWTFIPVLLHVFQATPPLYNVEEMTVPTAVWTGGQDLLADPKDAAALLSQIKRLIYHKRIPEWAHLDFIWGLDAPLHMYNEIIDLMQK</sequence>
<keyword evidence="3" id="KW-0442">Lipid degradation</keyword>
<dbReference type="FunFam" id="3.40.50.1820:FF:000012">
    <property type="entry name" value="Lipase"/>
    <property type="match status" value="1"/>
</dbReference>
<evidence type="ECO:0000256" key="6">
    <source>
        <dbReference type="PIRSR" id="PIRSR000862-1"/>
    </source>
</evidence>
<keyword evidence="2" id="KW-0732">Signal</keyword>
<evidence type="ECO:0000259" key="7">
    <source>
        <dbReference type="Pfam" id="PF00561"/>
    </source>
</evidence>
<evidence type="ECO:0000256" key="4">
    <source>
        <dbReference type="ARBA" id="ARBA00023098"/>
    </source>
</evidence>
<dbReference type="GO" id="GO:0016042">
    <property type="term" value="P:lipid catabolic process"/>
    <property type="evidence" value="ECO:0007669"/>
    <property type="project" value="UniProtKB-KW"/>
</dbReference>
<dbReference type="Gene3D" id="3.40.50.1820">
    <property type="entry name" value="alpha/beta hydrolase"/>
    <property type="match status" value="1"/>
</dbReference>
<dbReference type="InterPro" id="IPR025483">
    <property type="entry name" value="Lipase_euk"/>
</dbReference>
<evidence type="ECO:0000256" key="5">
    <source>
        <dbReference type="ARBA" id="ARBA00023180"/>
    </source>
</evidence>
<evidence type="ECO:0000313" key="8">
    <source>
        <dbReference type="EMBL" id="KFM06467.1"/>
    </source>
</evidence>
<comment type="similarity">
    <text evidence="1">Belongs to the AB hydrolase superfamily. Lipase family.</text>
</comment>
<feature type="active site" description="Charge relay system" evidence="6">
    <location>
        <position position="339"/>
    </location>
</feature>
<keyword evidence="4" id="KW-0443">Lipid metabolism</keyword>
<evidence type="ECO:0000256" key="2">
    <source>
        <dbReference type="ARBA" id="ARBA00022729"/>
    </source>
</evidence>
<keyword evidence="5" id="KW-0325">Glycoprotein</keyword>
<dbReference type="STRING" id="9233.A0A087QZ13"/>
<dbReference type="EMBL" id="KL226002">
    <property type="protein sequence ID" value="KFM06467.1"/>
    <property type="molecule type" value="Genomic_DNA"/>
</dbReference>
<feature type="domain" description="AB hydrolase-1" evidence="7">
    <location>
        <begin position="43"/>
        <end position="345"/>
    </location>
</feature>
<reference evidence="8 9" key="1">
    <citation type="submission" date="2014-04" db="EMBL/GenBank/DDBJ databases">
        <title>Genome evolution of avian class.</title>
        <authorList>
            <person name="Zhang G."/>
            <person name="Li C."/>
        </authorList>
    </citation>
    <scope>NUCLEOTIDE SEQUENCE [LARGE SCALE GENOMIC DNA]</scope>
    <source>
        <strain evidence="8">BGI_AS27</strain>
    </source>
</reference>
<dbReference type="PIRSF" id="PIRSF000862">
    <property type="entry name" value="Steryl_ester_lip"/>
    <property type="match status" value="1"/>
</dbReference>
<evidence type="ECO:0000256" key="1">
    <source>
        <dbReference type="ARBA" id="ARBA00010701"/>
    </source>
</evidence>
<keyword evidence="9" id="KW-1185">Reference proteome</keyword>
<protein>
    <submittedName>
        <fullName evidence="8">Lipase member M</fullName>
    </submittedName>
</protein>
<feature type="active site" description="Charge relay system" evidence="6">
    <location>
        <position position="310"/>
    </location>
</feature>
<accession>A0A087QZ13</accession>
<evidence type="ECO:0000256" key="3">
    <source>
        <dbReference type="ARBA" id="ARBA00022963"/>
    </source>
</evidence>
<dbReference type="Pfam" id="PF00561">
    <property type="entry name" value="Abhydrolase_1"/>
    <property type="match status" value="1"/>
</dbReference>
<evidence type="ECO:0000313" key="9">
    <source>
        <dbReference type="Proteomes" id="UP000053286"/>
    </source>
</evidence>
<feature type="active site" description="Nucleophile" evidence="6">
    <location>
        <position position="137"/>
    </location>
</feature>
<name>A0A087QZ13_APTFO</name>
<proteinExistence type="inferred from homology"/>